<keyword evidence="4" id="KW-0597">Phosphoprotein</keyword>
<dbReference type="AlphaFoldDB" id="A0A8S9ZX25"/>
<evidence type="ECO:0000256" key="19">
    <source>
        <dbReference type="ARBA" id="ARBA00056815"/>
    </source>
</evidence>
<dbReference type="GO" id="GO:0006884">
    <property type="term" value="P:cell volume homeostasis"/>
    <property type="evidence" value="ECO:0007669"/>
    <property type="project" value="TreeGrafter"/>
</dbReference>
<dbReference type="Pfam" id="PF00324">
    <property type="entry name" value="AA_permease"/>
    <property type="match status" value="1"/>
</dbReference>
<dbReference type="GO" id="GO:0055078">
    <property type="term" value="P:sodium ion homeostasis"/>
    <property type="evidence" value="ECO:0007669"/>
    <property type="project" value="TreeGrafter"/>
</dbReference>
<evidence type="ECO:0000256" key="25">
    <source>
        <dbReference type="SAM" id="Phobius"/>
    </source>
</evidence>
<proteinExistence type="predicted"/>
<feature type="transmembrane region" description="Helical" evidence="25">
    <location>
        <begin position="127"/>
        <end position="146"/>
    </location>
</feature>
<dbReference type="Pfam" id="PF03522">
    <property type="entry name" value="SLC12"/>
    <property type="match status" value="1"/>
</dbReference>
<evidence type="ECO:0000256" key="22">
    <source>
        <dbReference type="ARBA" id="ARBA00076232"/>
    </source>
</evidence>
<keyword evidence="8" id="KW-0832">Ubl conjugation</keyword>
<dbReference type="FunFam" id="1.20.1740.10:FF:000018">
    <property type="entry name" value="solute carrier family 12 member 3 isoform X2"/>
    <property type="match status" value="1"/>
</dbReference>
<keyword evidence="29" id="KW-1185">Reference proteome</keyword>
<keyword evidence="10 25" id="KW-1133">Transmembrane helix</keyword>
<evidence type="ECO:0000256" key="13">
    <source>
        <dbReference type="ARBA" id="ARBA00023136"/>
    </source>
</evidence>
<organism evidence="28 29">
    <name type="scientific">Meloidogyne graminicola</name>
    <dbReference type="NCBI Taxonomy" id="189291"/>
    <lineage>
        <taxon>Eukaryota</taxon>
        <taxon>Metazoa</taxon>
        <taxon>Ecdysozoa</taxon>
        <taxon>Nematoda</taxon>
        <taxon>Chromadorea</taxon>
        <taxon>Rhabditida</taxon>
        <taxon>Tylenchina</taxon>
        <taxon>Tylenchomorpha</taxon>
        <taxon>Tylenchoidea</taxon>
        <taxon>Meloidogynidae</taxon>
        <taxon>Meloidogyninae</taxon>
        <taxon>Meloidogyne</taxon>
    </lineage>
</organism>
<protein>
    <recommendedName>
        <fullName evidence="21">Solute carrier family 12 member 3</fullName>
    </recommendedName>
    <alternativeName>
        <fullName evidence="22">Na-Cl symporter</fullName>
    </alternativeName>
    <alternativeName>
        <fullName evidence="23">Thiazide-sensitive sodium-chloride cotransporter</fullName>
    </alternativeName>
</protein>
<evidence type="ECO:0000256" key="17">
    <source>
        <dbReference type="ARBA" id="ARBA00023214"/>
    </source>
</evidence>
<evidence type="ECO:0000256" key="23">
    <source>
        <dbReference type="ARBA" id="ARBA00077939"/>
    </source>
</evidence>
<dbReference type="EMBL" id="JABEBT010000013">
    <property type="protein sequence ID" value="KAF7638294.1"/>
    <property type="molecule type" value="Genomic_DNA"/>
</dbReference>
<comment type="caution">
    <text evidence="28">The sequence shown here is derived from an EMBL/GenBank/DDBJ whole genome shotgun (WGS) entry which is preliminary data.</text>
</comment>
<evidence type="ECO:0000256" key="11">
    <source>
        <dbReference type="ARBA" id="ARBA00023053"/>
    </source>
</evidence>
<evidence type="ECO:0000313" key="29">
    <source>
        <dbReference type="Proteomes" id="UP000605970"/>
    </source>
</evidence>
<keyword evidence="12" id="KW-0406">Ion transport</keyword>
<feature type="transmembrane region" description="Helical" evidence="25">
    <location>
        <begin position="250"/>
        <end position="269"/>
    </location>
</feature>
<keyword evidence="6" id="KW-0547">Nucleotide-binding</keyword>
<dbReference type="GO" id="GO:0055064">
    <property type="term" value="P:chloride ion homeostasis"/>
    <property type="evidence" value="ECO:0007669"/>
    <property type="project" value="TreeGrafter"/>
</dbReference>
<feature type="region of interest" description="Disordered" evidence="24">
    <location>
        <begin position="1"/>
        <end position="25"/>
    </location>
</feature>
<dbReference type="InterPro" id="IPR004842">
    <property type="entry name" value="SLC12A_fam"/>
</dbReference>
<keyword evidence="3" id="KW-1003">Cell membrane</keyword>
<accession>A0A8S9ZX25</accession>
<evidence type="ECO:0000256" key="4">
    <source>
        <dbReference type="ARBA" id="ARBA00022553"/>
    </source>
</evidence>
<evidence type="ECO:0000256" key="24">
    <source>
        <dbReference type="SAM" id="MobiDB-lite"/>
    </source>
</evidence>
<evidence type="ECO:0000256" key="20">
    <source>
        <dbReference type="ARBA" id="ARBA00063035"/>
    </source>
</evidence>
<feature type="domain" description="SLC12A transporter C-terminal" evidence="27">
    <location>
        <begin position="627"/>
        <end position="713"/>
    </location>
</feature>
<keyword evidence="5 25" id="KW-0812">Transmembrane</keyword>
<evidence type="ECO:0000256" key="12">
    <source>
        <dbReference type="ARBA" id="ARBA00023065"/>
    </source>
</evidence>
<evidence type="ECO:0000256" key="16">
    <source>
        <dbReference type="ARBA" id="ARBA00023201"/>
    </source>
</evidence>
<evidence type="ECO:0000256" key="3">
    <source>
        <dbReference type="ARBA" id="ARBA00022475"/>
    </source>
</evidence>
<keyword evidence="7" id="KW-0067">ATP-binding</keyword>
<evidence type="ECO:0000313" key="28">
    <source>
        <dbReference type="EMBL" id="KAF7638294.1"/>
    </source>
</evidence>
<dbReference type="InterPro" id="IPR018491">
    <property type="entry name" value="SLC12_C"/>
</dbReference>
<keyword evidence="11" id="KW-0915">Sodium</keyword>
<dbReference type="GO" id="GO:0016324">
    <property type="term" value="C:apical plasma membrane"/>
    <property type="evidence" value="ECO:0007669"/>
    <property type="project" value="UniProtKB-SubCell"/>
</dbReference>
<dbReference type="Gene3D" id="1.20.1740.10">
    <property type="entry name" value="Amino acid/polyamine transporter I"/>
    <property type="match status" value="1"/>
</dbReference>
<evidence type="ECO:0000256" key="5">
    <source>
        <dbReference type="ARBA" id="ARBA00022692"/>
    </source>
</evidence>
<evidence type="ECO:0000259" key="26">
    <source>
        <dbReference type="Pfam" id="PF00324"/>
    </source>
</evidence>
<evidence type="ECO:0000256" key="7">
    <source>
        <dbReference type="ARBA" id="ARBA00022840"/>
    </source>
</evidence>
<evidence type="ECO:0000256" key="15">
    <source>
        <dbReference type="ARBA" id="ARBA00023180"/>
    </source>
</evidence>
<evidence type="ECO:0000259" key="27">
    <source>
        <dbReference type="Pfam" id="PF03522"/>
    </source>
</evidence>
<feature type="transmembrane region" description="Helical" evidence="25">
    <location>
        <begin position="503"/>
        <end position="524"/>
    </location>
</feature>
<dbReference type="GO" id="GO:0005524">
    <property type="term" value="F:ATP binding"/>
    <property type="evidence" value="ECO:0007669"/>
    <property type="project" value="UniProtKB-KW"/>
</dbReference>
<gene>
    <name evidence="28" type="ORF">Mgra_00002268</name>
</gene>
<dbReference type="GO" id="GO:0055075">
    <property type="term" value="P:potassium ion homeostasis"/>
    <property type="evidence" value="ECO:0007669"/>
    <property type="project" value="TreeGrafter"/>
</dbReference>
<feature type="transmembrane region" description="Helical" evidence="25">
    <location>
        <begin position="478"/>
        <end position="497"/>
    </location>
</feature>
<keyword evidence="13 25" id="KW-0472">Membrane</keyword>
<dbReference type="PANTHER" id="PTHR11827">
    <property type="entry name" value="SOLUTE CARRIER FAMILY 12, CATION COTRANSPORTERS"/>
    <property type="match status" value="1"/>
</dbReference>
<comment type="subunit">
    <text evidence="20">Homodimer; adopts a domain-swap conformation at the scissor helices connecting the transmembrane domain and C-terminal domain. Interacts with KLHL3. Interacts with IL18R1; this interaction is increased by IL18 treatment.</text>
</comment>
<feature type="transmembrane region" description="Helical" evidence="25">
    <location>
        <begin position="275"/>
        <end position="296"/>
    </location>
</feature>
<keyword evidence="14" id="KW-1015">Disulfide bond</keyword>
<comment type="function">
    <text evidence="19">Electroneutral sodium and chloride ion cotransporter, which acts as a key mediator of sodium and chloride reabsorption in kidney distal convoluted tubules. Also acts as a receptor for the pro-inflammatory cytokine IL18, thereby contributing to IL18-induced cytokine production, including IFNG, IL6, IL18 and CCL2. May act either independently of IL18R1, or in a complex with IL18R1.</text>
</comment>
<evidence type="ECO:0000256" key="14">
    <source>
        <dbReference type="ARBA" id="ARBA00023157"/>
    </source>
</evidence>
<reference evidence="28" key="1">
    <citation type="journal article" date="2020" name="Ecol. Evol.">
        <title>Genome structure and content of the rice root-knot nematode (Meloidogyne graminicola).</title>
        <authorList>
            <person name="Phan N.T."/>
            <person name="Danchin E.G.J."/>
            <person name="Klopp C."/>
            <person name="Perfus-Barbeoch L."/>
            <person name="Kozlowski D.K."/>
            <person name="Koutsovoulos G.D."/>
            <person name="Lopez-Roques C."/>
            <person name="Bouchez O."/>
            <person name="Zahm M."/>
            <person name="Besnard G."/>
            <person name="Bellafiore S."/>
        </authorList>
    </citation>
    <scope>NUCLEOTIDE SEQUENCE</scope>
    <source>
        <strain evidence="28">VN-18</strain>
    </source>
</reference>
<evidence type="ECO:0000256" key="21">
    <source>
        <dbReference type="ARBA" id="ARBA00073714"/>
    </source>
</evidence>
<evidence type="ECO:0000256" key="6">
    <source>
        <dbReference type="ARBA" id="ARBA00022741"/>
    </source>
</evidence>
<evidence type="ECO:0000256" key="2">
    <source>
        <dbReference type="ARBA" id="ARBA00022448"/>
    </source>
</evidence>
<evidence type="ECO:0000256" key="9">
    <source>
        <dbReference type="ARBA" id="ARBA00022847"/>
    </source>
</evidence>
<dbReference type="InterPro" id="IPR004841">
    <property type="entry name" value="AA-permease/SLC12A_dom"/>
</dbReference>
<feature type="transmembrane region" description="Helical" evidence="25">
    <location>
        <begin position="536"/>
        <end position="556"/>
    </location>
</feature>
<evidence type="ECO:0000256" key="18">
    <source>
        <dbReference type="ARBA" id="ARBA00050884"/>
    </source>
</evidence>
<name>A0A8S9ZX25_9BILA</name>
<keyword evidence="15" id="KW-0325">Glycoprotein</keyword>
<dbReference type="GO" id="GO:0008511">
    <property type="term" value="F:sodium:potassium:chloride symporter activity"/>
    <property type="evidence" value="ECO:0007669"/>
    <property type="project" value="TreeGrafter"/>
</dbReference>
<dbReference type="PANTHER" id="PTHR11827:SF103">
    <property type="entry name" value="SODIUM CHLORIDE COTRANSPORTER 69, ISOFORM E"/>
    <property type="match status" value="1"/>
</dbReference>
<keyword evidence="2" id="KW-0813">Transport</keyword>
<feature type="domain" description="Amino acid permease/ SLC12A" evidence="26">
    <location>
        <begin position="130"/>
        <end position="618"/>
    </location>
</feature>
<dbReference type="Proteomes" id="UP000605970">
    <property type="component" value="Unassembled WGS sequence"/>
</dbReference>
<evidence type="ECO:0000256" key="8">
    <source>
        <dbReference type="ARBA" id="ARBA00022843"/>
    </source>
</evidence>
<keyword evidence="16" id="KW-0739">Sodium transport</keyword>
<dbReference type="GO" id="GO:1990573">
    <property type="term" value="P:potassium ion import across plasma membrane"/>
    <property type="evidence" value="ECO:0007669"/>
    <property type="project" value="TreeGrafter"/>
</dbReference>
<feature type="transmembrane region" description="Helical" evidence="25">
    <location>
        <begin position="158"/>
        <end position="181"/>
    </location>
</feature>
<keyword evidence="9" id="KW-0769">Symport</keyword>
<comment type="catalytic activity">
    <reaction evidence="18">
        <text>chloride(out) + Na(+)(out) = chloride(in) + Na(+)(in)</text>
        <dbReference type="Rhea" id="RHEA:73887"/>
        <dbReference type="ChEBI" id="CHEBI:17996"/>
        <dbReference type="ChEBI" id="CHEBI:29101"/>
    </reaction>
</comment>
<evidence type="ECO:0000256" key="1">
    <source>
        <dbReference type="ARBA" id="ARBA00004424"/>
    </source>
</evidence>
<evidence type="ECO:0000256" key="10">
    <source>
        <dbReference type="ARBA" id="ARBA00022989"/>
    </source>
</evidence>
<dbReference type="OrthoDB" id="2020542at2759"/>
<comment type="subcellular location">
    <subcellularLocation>
        <location evidence="1">Apical cell membrane</location>
        <topology evidence="1">Multi-pass membrane protein</topology>
    </subcellularLocation>
</comment>
<keyword evidence="17" id="KW-0868">Chloride</keyword>
<sequence length="716" mass="80079">MFTKNSIKSDIVNNNNNNNKSNKPKFSIEYDFNNKIYPFKEEIIKNKKELIINNNNQNNSIGKFNQSKSKFLGSLLLRSSKEGEGNNNECSEIGGIFRSRKDTINACDDPQIFKEKLFDNEREGFGWIRGVLIRCILCIFGATLFLRMSWIVGQAGLILGIFVIILSFIVVIITAISMSAITTNGEVKNGGCYYLISRSLGPEFGGSIGLILYIANISMNCVGLAEACVDVLKNSFNFSFIDGNINDVRLYASIICLILQGIIFIGTEFENRMQLALLGTICLSLLSHLIGTFLPLNDYQRQRGIVGYSLAALLDNLGPEFRNIPDAIYGSFNWISNGIIQMFGIYFPAMTGIMAGANMSGDLRNPSKSIPRGTFCAIVRDATGYSFPQFNNSLNCFISPECRINNSCHYGLANDYQVMTLQGAWEPLIFIGVFATSLSSVSGCLIGAPRIFQALCADKLFPFIYPFAKGNGKNNDPFRAYFLTLLIALSVIMIGELNSIADLISNFFLAAFAITNFACFDASIAKSPGFRPGFRFYNKWLSLFGSILCVCIMFMLNWLTSLFTFFVFFLLFVFIKYNKSHINWGTSTDANRYRRALNSLLKISRTEDHVKNYRPQLLVLTGNPVARQALVDFAYCISNGRSLLLCGHITPNQPSVQATDLIRKLNNRFTDWLYDQHIKAFYCAVAHCSLRTGVQCLLQTVGLGKMQPNILVIFKY</sequence>